<keyword evidence="6 11" id="KW-0175">Coiled coil</keyword>
<comment type="function">
    <text evidence="10">Acts as a component of the essential kinetochore-associated NDC80 complex, which is required for chromosome segregation and spindle checkpoint activity.</text>
</comment>
<comment type="similarity">
    <text evidence="1 10">Belongs to the NDC80/HEC1 family.</text>
</comment>
<evidence type="ECO:0000256" key="1">
    <source>
        <dbReference type="ARBA" id="ARBA00007050"/>
    </source>
</evidence>
<dbReference type="GO" id="GO:0000226">
    <property type="term" value="P:microtubule cytoskeleton organization"/>
    <property type="evidence" value="ECO:0007669"/>
    <property type="project" value="UniProtKB-ARBA"/>
</dbReference>
<evidence type="ECO:0000256" key="2">
    <source>
        <dbReference type="ARBA" id="ARBA00022454"/>
    </source>
</evidence>
<gene>
    <name evidence="15" type="ORF">ACJMK2_028929</name>
</gene>
<keyword evidence="9 10" id="KW-0137">Centromere</keyword>
<evidence type="ECO:0000259" key="13">
    <source>
        <dbReference type="Pfam" id="PF03801"/>
    </source>
</evidence>
<evidence type="ECO:0000259" key="14">
    <source>
        <dbReference type="Pfam" id="PF24487"/>
    </source>
</evidence>
<dbReference type="InterPro" id="IPR057091">
    <property type="entry name" value="NDC80_loop"/>
</dbReference>
<evidence type="ECO:0000256" key="9">
    <source>
        <dbReference type="ARBA" id="ARBA00023328"/>
    </source>
</evidence>
<dbReference type="GO" id="GO:0005634">
    <property type="term" value="C:nucleus"/>
    <property type="evidence" value="ECO:0007669"/>
    <property type="project" value="UniProtKB-SubCell"/>
</dbReference>
<evidence type="ECO:0000256" key="10">
    <source>
        <dbReference type="RuleBase" id="RU368072"/>
    </source>
</evidence>
<evidence type="ECO:0000313" key="15">
    <source>
        <dbReference type="EMBL" id="KAL3882604.1"/>
    </source>
</evidence>
<evidence type="ECO:0000256" key="11">
    <source>
        <dbReference type="SAM" id="Coils"/>
    </source>
</evidence>
<evidence type="ECO:0000256" key="5">
    <source>
        <dbReference type="ARBA" id="ARBA00022838"/>
    </source>
</evidence>
<keyword evidence="2 10" id="KW-0158">Chromosome</keyword>
<evidence type="ECO:0000256" key="7">
    <source>
        <dbReference type="ARBA" id="ARBA00023242"/>
    </source>
</evidence>
<dbReference type="Proteomes" id="UP001634394">
    <property type="component" value="Unassembled WGS sequence"/>
</dbReference>
<dbReference type="Pfam" id="PF24487">
    <property type="entry name" value="NDC80_loop"/>
    <property type="match status" value="1"/>
</dbReference>
<dbReference type="Gene3D" id="1.10.418.30">
    <property type="entry name" value="Ncd80 complex, Ncd80 subunit"/>
    <property type="match status" value="1"/>
</dbReference>
<accession>A0ABD3X8L5</accession>
<dbReference type="EMBL" id="JBJQND010000003">
    <property type="protein sequence ID" value="KAL3882604.1"/>
    <property type="molecule type" value="Genomic_DNA"/>
</dbReference>
<feature type="coiled-coil region" evidence="11">
    <location>
        <begin position="274"/>
        <end position="339"/>
    </location>
</feature>
<evidence type="ECO:0000256" key="4">
    <source>
        <dbReference type="ARBA" id="ARBA00022776"/>
    </source>
</evidence>
<protein>
    <recommendedName>
        <fullName evidence="10">Kinetochore protein NDC80</fullName>
    </recommendedName>
</protein>
<dbReference type="Gene3D" id="6.10.250.1950">
    <property type="match status" value="1"/>
</dbReference>
<dbReference type="GO" id="GO:0031262">
    <property type="term" value="C:Ndc80 complex"/>
    <property type="evidence" value="ECO:0007669"/>
    <property type="project" value="UniProtKB-UniRule"/>
</dbReference>
<dbReference type="GO" id="GO:0051315">
    <property type="term" value="P:attachment of mitotic spindle microtubules to kinetochore"/>
    <property type="evidence" value="ECO:0007669"/>
    <property type="project" value="UniProtKB-UniRule"/>
</dbReference>
<comment type="subcellular location">
    <subcellularLocation>
        <location evidence="10">Chromosome</location>
        <location evidence="10">Centromere</location>
        <location evidence="10">Kinetochore</location>
    </subcellularLocation>
    <subcellularLocation>
        <location evidence="10">Nucleus</location>
    </subcellularLocation>
</comment>
<feature type="compositionally biased region" description="Polar residues" evidence="12">
    <location>
        <begin position="57"/>
        <end position="66"/>
    </location>
</feature>
<dbReference type="InterPro" id="IPR005550">
    <property type="entry name" value="Kinetochore_Ndc80"/>
</dbReference>
<dbReference type="Pfam" id="PF03801">
    <property type="entry name" value="Ndc80_HEC"/>
    <property type="match status" value="1"/>
</dbReference>
<feature type="region of interest" description="Disordered" evidence="12">
    <location>
        <begin position="1"/>
        <end position="97"/>
    </location>
</feature>
<dbReference type="FunFam" id="1.10.418.30:FF:000002">
    <property type="entry name" value="NDC80, kinetochore complex component"/>
    <property type="match status" value="1"/>
</dbReference>
<evidence type="ECO:0000256" key="8">
    <source>
        <dbReference type="ARBA" id="ARBA00023306"/>
    </source>
</evidence>
<dbReference type="PANTHER" id="PTHR10643:SF2">
    <property type="entry name" value="KINETOCHORE PROTEIN NDC80 HOMOLOG"/>
    <property type="match status" value="1"/>
</dbReference>
<keyword evidence="3 10" id="KW-0132">Cell division</keyword>
<evidence type="ECO:0000256" key="6">
    <source>
        <dbReference type="ARBA" id="ARBA00023054"/>
    </source>
</evidence>
<dbReference type="GO" id="GO:0051301">
    <property type="term" value="P:cell division"/>
    <property type="evidence" value="ECO:0007669"/>
    <property type="project" value="UniProtKB-UniRule"/>
</dbReference>
<feature type="compositionally biased region" description="Polar residues" evidence="12">
    <location>
        <begin position="1"/>
        <end position="15"/>
    </location>
</feature>
<organism evidence="15 16">
    <name type="scientific">Sinanodonta woodiana</name>
    <name type="common">Chinese pond mussel</name>
    <name type="synonym">Anodonta woodiana</name>
    <dbReference type="NCBI Taxonomy" id="1069815"/>
    <lineage>
        <taxon>Eukaryota</taxon>
        <taxon>Metazoa</taxon>
        <taxon>Spiralia</taxon>
        <taxon>Lophotrochozoa</taxon>
        <taxon>Mollusca</taxon>
        <taxon>Bivalvia</taxon>
        <taxon>Autobranchia</taxon>
        <taxon>Heteroconchia</taxon>
        <taxon>Palaeoheterodonta</taxon>
        <taxon>Unionida</taxon>
        <taxon>Unionoidea</taxon>
        <taxon>Unionidae</taxon>
        <taxon>Unioninae</taxon>
        <taxon>Sinanodonta</taxon>
    </lineage>
</organism>
<name>A0ABD3X8L5_SINWO</name>
<evidence type="ECO:0000256" key="3">
    <source>
        <dbReference type="ARBA" id="ARBA00022618"/>
    </source>
</evidence>
<feature type="region of interest" description="Disordered" evidence="12">
    <location>
        <begin position="513"/>
        <end position="533"/>
    </location>
</feature>
<dbReference type="GO" id="GO:0005815">
    <property type="term" value="C:microtubule organizing center"/>
    <property type="evidence" value="ECO:0007669"/>
    <property type="project" value="UniProtKB-ARBA"/>
</dbReference>
<keyword evidence="7 10" id="KW-0539">Nucleus</keyword>
<dbReference type="AlphaFoldDB" id="A0ABD3X8L5"/>
<dbReference type="InterPro" id="IPR038273">
    <property type="entry name" value="Ndc80_sf"/>
</dbReference>
<feature type="domain" description="Kinetochore protein NDC80 loop region" evidence="14">
    <location>
        <begin position="394"/>
        <end position="602"/>
    </location>
</feature>
<reference evidence="15 16" key="1">
    <citation type="submission" date="2024-11" db="EMBL/GenBank/DDBJ databases">
        <title>Chromosome-level genome assembly of the freshwater bivalve Anodonta woodiana.</title>
        <authorList>
            <person name="Chen X."/>
        </authorList>
    </citation>
    <scope>NUCLEOTIDE SEQUENCE [LARGE SCALE GENOMIC DNA]</scope>
    <source>
        <strain evidence="15">MN2024</strain>
        <tissue evidence="15">Gills</tissue>
    </source>
</reference>
<feature type="compositionally biased region" description="Low complexity" evidence="12">
    <location>
        <begin position="33"/>
        <end position="56"/>
    </location>
</feature>
<proteinExistence type="inferred from homology"/>
<comment type="subunit">
    <text evidence="10">Component of the NDC80 complex.</text>
</comment>
<dbReference type="PANTHER" id="PTHR10643">
    <property type="entry name" value="KINETOCHORE PROTEIN NDC80"/>
    <property type="match status" value="1"/>
</dbReference>
<feature type="compositionally biased region" description="Polar residues" evidence="12">
    <location>
        <begin position="521"/>
        <end position="532"/>
    </location>
</feature>
<dbReference type="GO" id="GO:0005737">
    <property type="term" value="C:cytoplasm"/>
    <property type="evidence" value="ECO:0007669"/>
    <property type="project" value="UniProtKB-ARBA"/>
</dbReference>
<feature type="domain" description="Kinetochore protein Ndc80 CH" evidence="13">
    <location>
        <begin position="64"/>
        <end position="206"/>
    </location>
</feature>
<comment type="caution">
    <text evidence="15">The sequence shown here is derived from an EMBL/GenBank/DDBJ whole genome shotgun (WGS) entry which is preliminary data.</text>
</comment>
<keyword evidence="4 10" id="KW-0498">Mitosis</keyword>
<dbReference type="InterPro" id="IPR055260">
    <property type="entry name" value="Ndc80_CH"/>
</dbReference>
<evidence type="ECO:0000313" key="16">
    <source>
        <dbReference type="Proteomes" id="UP001634394"/>
    </source>
</evidence>
<keyword evidence="8 10" id="KW-0131">Cell cycle</keyword>
<keyword evidence="5 10" id="KW-0995">Kinetochore</keyword>
<sequence>MMRKSSTGSGRQSLSVPLRVRNESNIKPKQSTGFSLSRKSSFGSSSTFGRPSFGSSTNVNGGQSRKSIFGSASKKNPRLSRGSGIGMRNGIVKDPRPLSDKAFQHKCIKNLLQFLTERNFPYPMTPKLLQSPTTKDFLKIYEFIYSHIVQQYRISKKPEEDIPKTFKCLNYPFMISKSSLACVGSPHTWPGMLAALSWLVEIIMYCMSIADNIDDFLFPVDDGEFDTMPESRIFFNDAVATYEAYLEGYDEYAEQDATLAKLFKERYQGMAGGIDDLLEENSRLARELELLEQDSDRLKLLRQQHEFMLTDDQRFVGYLSELEGHRRALEQQVSGTDEEYKLAVCELKSIQSRNEQMQQVYDVQEFTPADVERIRLNRRELHRQTEEVEKLASSVDQEIWTQEMGLSKDREKLEMVSQAYNKLGHELQLIPIDAKNAFGVDYELKTSAVELNTDFITEIKPALTRLRNQMCEAVNRRESEKIEHQDQVEHLAESLSDQNSDIKMLESKLKRAEEEREFKKQSNQSEMQQLQDQFERVQQELSDLQAAQQESNLDPHKELHELHKWAELQIAEVMRQEQNQVDFLSSVLLATVNHKEGVQLTMTNFSSLTGFTTPLLQKEDFLDYSSCCNDLLEILFIGFCLCYNHVTL</sequence>
<keyword evidence="16" id="KW-1185">Reference proteome</keyword>
<evidence type="ECO:0000256" key="12">
    <source>
        <dbReference type="SAM" id="MobiDB-lite"/>
    </source>
</evidence>